<dbReference type="AlphaFoldDB" id="A0AAF0YE97"/>
<proteinExistence type="predicted"/>
<feature type="region of interest" description="Disordered" evidence="1">
    <location>
        <begin position="326"/>
        <end position="348"/>
    </location>
</feature>
<feature type="compositionally biased region" description="Basic residues" evidence="1">
    <location>
        <begin position="484"/>
        <end position="495"/>
    </location>
</feature>
<feature type="compositionally biased region" description="Polar residues" evidence="1">
    <location>
        <begin position="548"/>
        <end position="559"/>
    </location>
</feature>
<dbReference type="EMBL" id="CP086717">
    <property type="protein sequence ID" value="WOO81923.1"/>
    <property type="molecule type" value="Genomic_DNA"/>
</dbReference>
<dbReference type="Proteomes" id="UP000827549">
    <property type="component" value="Chromosome 4"/>
</dbReference>
<feature type="compositionally biased region" description="Low complexity" evidence="1">
    <location>
        <begin position="496"/>
        <end position="526"/>
    </location>
</feature>
<evidence type="ECO:0000313" key="3">
    <source>
        <dbReference type="Proteomes" id="UP000827549"/>
    </source>
</evidence>
<gene>
    <name evidence="2" type="ORF">LOC62_04G005435</name>
</gene>
<accession>A0AAF0YE97</accession>
<evidence type="ECO:0000256" key="1">
    <source>
        <dbReference type="SAM" id="MobiDB-lite"/>
    </source>
</evidence>
<dbReference type="RefSeq" id="XP_062627955.1">
    <property type="nucleotide sequence ID" value="XM_062771971.1"/>
</dbReference>
<feature type="compositionally biased region" description="Polar residues" evidence="1">
    <location>
        <begin position="43"/>
        <end position="57"/>
    </location>
</feature>
<feature type="region of interest" description="Disordered" evidence="1">
    <location>
        <begin position="31"/>
        <end position="81"/>
    </location>
</feature>
<evidence type="ECO:0000313" key="2">
    <source>
        <dbReference type="EMBL" id="WOO81923.1"/>
    </source>
</evidence>
<name>A0AAF0YE97_9TREE</name>
<feature type="region of interest" description="Disordered" evidence="1">
    <location>
        <begin position="473"/>
        <end position="559"/>
    </location>
</feature>
<reference evidence="2" key="1">
    <citation type="submission" date="2023-10" db="EMBL/GenBank/DDBJ databases">
        <authorList>
            <person name="Noh H."/>
        </authorList>
    </citation>
    <scope>NUCLEOTIDE SEQUENCE</scope>
    <source>
        <strain evidence="2">DUCC4014</strain>
    </source>
</reference>
<keyword evidence="3" id="KW-1185">Reference proteome</keyword>
<feature type="region of interest" description="Disordered" evidence="1">
    <location>
        <begin position="423"/>
        <end position="456"/>
    </location>
</feature>
<sequence length="646" mass="68763">MLPRRSETPSPFIDSNPPQALRHFASQRFQGDEYEQDDVPLFPSSQPERTLFPSSQPERLRRTDAYRPQTATGTGHRVVAQSPLVPQRNLSHTASMAPLQSQYTQFSTMEEHQPPPPSQSQTVPQKNQTSSIIRDTVDRIEHKVAGLVESMQANRDALHDLKTSLRALPTREEVREEVQETVAQSLADVVSSLTTAVQNAVQPLVKTTSGIAAELEKVKTAVSNLSSPSGGSSSGDGEGTTARLLEVLIDRLKPMDELKDALHNIKDLPQAIIAVTTFADAVSLLKTKVADGLREHEASLTPPATQARRASEDALQGRQNRIAPTASSATLNWLSQPQPPTPASLATPPSPAIAELAAIMKVVHDDLSYLKVAGLADVHGTMRKLNDVVTAQAAAMETAAENVAELRKGIDAIEVVAAARKSGEGASSLDPAPVNVPATTTTLKRKAPVRKPKAEPFTPELDSIEQIDDVFGPVVPNEAEGPANKKKKAAPKKRAATTAAPKKAPARAATTAKKAPARSATTTAAARAKKPVIVLDSDDSLESRSPDTPDNSPLASVNDNNVIPLDVDVPVHVTRSVVRRLSSPAAPTSSRVPLPMPRSSPAVPNLAVANASGSNLPPARPHFARLASPDEEDLDEAAMDAQIGIF</sequence>
<organism evidence="2 3">
    <name type="scientific">Vanrija pseudolonga</name>
    <dbReference type="NCBI Taxonomy" id="143232"/>
    <lineage>
        <taxon>Eukaryota</taxon>
        <taxon>Fungi</taxon>
        <taxon>Dikarya</taxon>
        <taxon>Basidiomycota</taxon>
        <taxon>Agaricomycotina</taxon>
        <taxon>Tremellomycetes</taxon>
        <taxon>Trichosporonales</taxon>
        <taxon>Trichosporonaceae</taxon>
        <taxon>Vanrija</taxon>
    </lineage>
</organism>
<feature type="region of interest" description="Disordered" evidence="1">
    <location>
        <begin position="105"/>
        <end position="130"/>
    </location>
</feature>
<dbReference type="GeneID" id="87808664"/>
<protein>
    <submittedName>
        <fullName evidence="2">Uncharacterized protein</fullName>
    </submittedName>
</protein>